<protein>
    <submittedName>
        <fullName evidence="6">Cutinase family protein</fullName>
    </submittedName>
</protein>
<dbReference type="Pfam" id="PF01083">
    <property type="entry name" value="Cutinase"/>
    <property type="match status" value="1"/>
</dbReference>
<dbReference type="SUPFAM" id="SSF53474">
    <property type="entry name" value="alpha/beta-Hydrolases"/>
    <property type="match status" value="1"/>
</dbReference>
<evidence type="ECO:0000313" key="6">
    <source>
        <dbReference type="EMBL" id="QHN37123.1"/>
    </source>
</evidence>
<dbReference type="SMART" id="SM01110">
    <property type="entry name" value="Cutinase"/>
    <property type="match status" value="1"/>
</dbReference>
<dbReference type="EMBL" id="CP045809">
    <property type="protein sequence ID" value="QHN37123.1"/>
    <property type="molecule type" value="Genomic_DNA"/>
</dbReference>
<dbReference type="PANTHER" id="PTHR33630:SF9">
    <property type="entry name" value="CUTINASE 4"/>
    <property type="match status" value="1"/>
</dbReference>
<evidence type="ECO:0000256" key="3">
    <source>
        <dbReference type="ARBA" id="ARBA00022801"/>
    </source>
</evidence>
<evidence type="ECO:0000256" key="5">
    <source>
        <dbReference type="SAM" id="MobiDB-lite"/>
    </source>
</evidence>
<keyword evidence="4" id="KW-1015">Disulfide bond</keyword>
<evidence type="ECO:0000256" key="1">
    <source>
        <dbReference type="ARBA" id="ARBA00007534"/>
    </source>
</evidence>
<dbReference type="PANTHER" id="PTHR33630">
    <property type="entry name" value="CUTINASE RV1984C-RELATED-RELATED"/>
    <property type="match status" value="1"/>
</dbReference>
<evidence type="ECO:0000256" key="2">
    <source>
        <dbReference type="ARBA" id="ARBA00022487"/>
    </source>
</evidence>
<dbReference type="Gene3D" id="3.40.50.1820">
    <property type="entry name" value="alpha/beta hydrolase"/>
    <property type="match status" value="1"/>
</dbReference>
<keyword evidence="3" id="KW-0378">Hydrolase</keyword>
<name>A0ABX6IPV2_9ACTN</name>
<keyword evidence="2" id="KW-0719">Serine esterase</keyword>
<accession>A0ABX6IPV2</accession>
<dbReference type="Proteomes" id="UP001059836">
    <property type="component" value="Chromosome"/>
</dbReference>
<evidence type="ECO:0000313" key="7">
    <source>
        <dbReference type="Proteomes" id="UP001059836"/>
    </source>
</evidence>
<reference evidence="6" key="1">
    <citation type="journal article" date="2021" name="Nat. Microbiol.">
        <title>Cocultivation of an ultrasmall environmental parasitic bacterium with lytic ability against bacteria associated with wastewater foams.</title>
        <authorList>
            <person name="Batinovic S."/>
            <person name="Rose J.J.A."/>
            <person name="Ratcliffe J."/>
            <person name="Seviour R.J."/>
            <person name="Petrovski S."/>
        </authorList>
    </citation>
    <scope>NUCLEOTIDE SEQUENCE</scope>
    <source>
        <strain evidence="6">CON9</strain>
    </source>
</reference>
<evidence type="ECO:0000256" key="4">
    <source>
        <dbReference type="ARBA" id="ARBA00023157"/>
    </source>
</evidence>
<gene>
    <name evidence="6" type="ORF">GII31_21720</name>
</gene>
<feature type="region of interest" description="Disordered" evidence="5">
    <location>
        <begin position="51"/>
        <end position="71"/>
    </location>
</feature>
<comment type="similarity">
    <text evidence="1">Belongs to the cutinase family.</text>
</comment>
<dbReference type="InterPro" id="IPR000675">
    <property type="entry name" value="Cutinase/axe"/>
</dbReference>
<sequence length="335" mass="35392">MLSGRSMARSRPGRSPKRRVPKFLLFLGFLAVLALALVIVLVVVLLQPGPGRVPKGPTTSPPTSRPMAQPADCPDVLTLVVPGTWESSADDDPLNPTANPKSLMLKVSGPLRERFSGARTEVYTVPYTAQFRNPTNLTDRQMDYNASRKQGYQRAAAKMAKTNRACPLTGYMLMGFSQGAVIVGDLAQSIADGRGPIADTDQDLILGVGLIADGRRQSGKQHDVGPSPSGVGAEVSLGGFGSMVPGITMTGGRGGFGALEDRVYSICASGDLICDAPTVTNPVKAISQLSGALNSPVHAMYGTTRYWSAGGVSATRWMYGWAVTRIDGAPSPEHY</sequence>
<keyword evidence="7" id="KW-1185">Reference proteome</keyword>
<proteinExistence type="inferred from homology"/>
<organism evidence="6 7">
    <name type="scientific">Gordonia pseudamarae</name>
    <dbReference type="NCBI Taxonomy" id="2831662"/>
    <lineage>
        <taxon>Bacteria</taxon>
        <taxon>Bacillati</taxon>
        <taxon>Actinomycetota</taxon>
        <taxon>Actinomycetes</taxon>
        <taxon>Mycobacteriales</taxon>
        <taxon>Gordoniaceae</taxon>
        <taxon>Gordonia</taxon>
    </lineage>
</organism>
<dbReference type="InterPro" id="IPR029058">
    <property type="entry name" value="AB_hydrolase_fold"/>
</dbReference>